<keyword evidence="2 5" id="KW-0489">Methyltransferase</keyword>
<dbReference type="GO" id="GO:0032259">
    <property type="term" value="P:methylation"/>
    <property type="evidence" value="ECO:0007669"/>
    <property type="project" value="UniProtKB-KW"/>
</dbReference>
<dbReference type="EMBL" id="JAFCMP010000346">
    <property type="protein sequence ID" value="KAG5181029.1"/>
    <property type="molecule type" value="Genomic_DNA"/>
</dbReference>
<dbReference type="Proteomes" id="UP000664859">
    <property type="component" value="Unassembled WGS sequence"/>
</dbReference>
<accession>A0A836CCV2</accession>
<evidence type="ECO:0000256" key="2">
    <source>
        <dbReference type="ARBA" id="ARBA00022603"/>
    </source>
</evidence>
<sequence>MHVIDLFCGAGGFSTGAAQEGAVVVLAVDGWRDALDVHAANHPGALHWCETLGGPPAEFAERLRGVIAEAVPPGEQVHLHASPPCQNLSQVNAGRDEGVGLALVAWCFELVDLVRPDSWTVEQVPNAALLRRFAHVPHGVYDMAAHGVPQTRRRVIFGHAPRLEEEGRASFEDALRGAGLDAGGHDEQCNGSIKKRGEGGEAIYYRRSLRDPSYTVTARFPVFVRGRADMTSLDVRLAAALQGFPPGYFPPDTPRVRQMIGNALPPPFARRLVRSAPGRRRPPAGHVKM</sequence>
<gene>
    <name evidence="6" type="ORF">JKP88DRAFT_166005</name>
</gene>
<keyword evidence="4 5" id="KW-0949">S-adenosyl-L-methionine</keyword>
<dbReference type="SUPFAM" id="SSF53335">
    <property type="entry name" value="S-adenosyl-L-methionine-dependent methyltransferases"/>
    <property type="match status" value="1"/>
</dbReference>
<organism evidence="6 7">
    <name type="scientific">Tribonema minus</name>
    <dbReference type="NCBI Taxonomy" id="303371"/>
    <lineage>
        <taxon>Eukaryota</taxon>
        <taxon>Sar</taxon>
        <taxon>Stramenopiles</taxon>
        <taxon>Ochrophyta</taxon>
        <taxon>PX clade</taxon>
        <taxon>Xanthophyceae</taxon>
        <taxon>Tribonematales</taxon>
        <taxon>Tribonemataceae</taxon>
        <taxon>Tribonema</taxon>
    </lineage>
</organism>
<dbReference type="GO" id="GO:0003677">
    <property type="term" value="F:DNA binding"/>
    <property type="evidence" value="ECO:0007669"/>
    <property type="project" value="TreeGrafter"/>
</dbReference>
<dbReference type="AlphaFoldDB" id="A0A836CCV2"/>
<comment type="caution">
    <text evidence="6">The sequence shown here is derived from an EMBL/GenBank/DDBJ whole genome shotgun (WGS) entry which is preliminary data.</text>
</comment>
<dbReference type="Pfam" id="PF00145">
    <property type="entry name" value="DNA_methylase"/>
    <property type="match status" value="1"/>
</dbReference>
<dbReference type="PANTHER" id="PTHR10629:SF52">
    <property type="entry name" value="DNA (CYTOSINE-5)-METHYLTRANSFERASE 1"/>
    <property type="match status" value="1"/>
</dbReference>
<dbReference type="OrthoDB" id="414133at2759"/>
<dbReference type="Gene3D" id="3.90.120.10">
    <property type="entry name" value="DNA Methylase, subunit A, domain 2"/>
    <property type="match status" value="1"/>
</dbReference>
<comment type="similarity">
    <text evidence="5">Belongs to the class I-like SAM-binding methyltransferase superfamily. C5-methyltransferase family.</text>
</comment>
<feature type="active site" evidence="5">
    <location>
        <position position="85"/>
    </location>
</feature>
<evidence type="ECO:0000256" key="4">
    <source>
        <dbReference type="ARBA" id="ARBA00022691"/>
    </source>
</evidence>
<protein>
    <recommendedName>
        <fullName evidence="1">DNA (cytosine-5-)-methyltransferase</fullName>
        <ecNumber evidence="1">2.1.1.37</ecNumber>
    </recommendedName>
</protein>
<dbReference type="InterPro" id="IPR029063">
    <property type="entry name" value="SAM-dependent_MTases_sf"/>
</dbReference>
<name>A0A836CCV2_9STRA</name>
<evidence type="ECO:0000256" key="5">
    <source>
        <dbReference type="PROSITE-ProRule" id="PRU01016"/>
    </source>
</evidence>
<dbReference type="PRINTS" id="PR00105">
    <property type="entry name" value="C5METTRFRASE"/>
</dbReference>
<reference evidence="6" key="1">
    <citation type="submission" date="2021-02" db="EMBL/GenBank/DDBJ databases">
        <title>First Annotated Genome of the Yellow-green Alga Tribonema minus.</title>
        <authorList>
            <person name="Mahan K.M."/>
        </authorList>
    </citation>
    <scope>NUCLEOTIDE SEQUENCE</scope>
    <source>
        <strain evidence="6">UTEX B ZZ1240</strain>
    </source>
</reference>
<keyword evidence="3 5" id="KW-0808">Transferase</keyword>
<evidence type="ECO:0000313" key="6">
    <source>
        <dbReference type="EMBL" id="KAG5181029.1"/>
    </source>
</evidence>
<dbReference type="GO" id="GO:0003886">
    <property type="term" value="F:DNA (cytosine-5-)-methyltransferase activity"/>
    <property type="evidence" value="ECO:0007669"/>
    <property type="project" value="UniProtKB-EC"/>
</dbReference>
<proteinExistence type="inferred from homology"/>
<dbReference type="GO" id="GO:0005634">
    <property type="term" value="C:nucleus"/>
    <property type="evidence" value="ECO:0007669"/>
    <property type="project" value="TreeGrafter"/>
</dbReference>
<dbReference type="Gene3D" id="3.40.50.150">
    <property type="entry name" value="Vaccinia Virus protein VP39"/>
    <property type="match status" value="1"/>
</dbReference>
<dbReference type="InterPro" id="IPR050390">
    <property type="entry name" value="C5-Methyltransferase"/>
</dbReference>
<dbReference type="InterPro" id="IPR001525">
    <property type="entry name" value="C5_MeTfrase"/>
</dbReference>
<keyword evidence="7" id="KW-1185">Reference proteome</keyword>
<dbReference type="PANTHER" id="PTHR10629">
    <property type="entry name" value="CYTOSINE-SPECIFIC METHYLTRANSFERASE"/>
    <property type="match status" value="1"/>
</dbReference>
<evidence type="ECO:0000313" key="7">
    <source>
        <dbReference type="Proteomes" id="UP000664859"/>
    </source>
</evidence>
<evidence type="ECO:0000256" key="1">
    <source>
        <dbReference type="ARBA" id="ARBA00011975"/>
    </source>
</evidence>
<dbReference type="EC" id="2.1.1.37" evidence="1"/>
<evidence type="ECO:0000256" key="3">
    <source>
        <dbReference type="ARBA" id="ARBA00022679"/>
    </source>
</evidence>
<dbReference type="PROSITE" id="PS51679">
    <property type="entry name" value="SAM_MT_C5"/>
    <property type="match status" value="1"/>
</dbReference>
<dbReference type="GO" id="GO:0044027">
    <property type="term" value="P:negative regulation of gene expression via chromosomal CpG island methylation"/>
    <property type="evidence" value="ECO:0007669"/>
    <property type="project" value="TreeGrafter"/>
</dbReference>